<accession>A0ABR4PKG9</accession>
<reference evidence="1 2" key="1">
    <citation type="submission" date="2024-06" db="EMBL/GenBank/DDBJ databases">
        <title>Complete genome of Phlyctema vagabunda strain 19-DSS-EL-015.</title>
        <authorList>
            <person name="Fiorenzani C."/>
        </authorList>
    </citation>
    <scope>NUCLEOTIDE SEQUENCE [LARGE SCALE GENOMIC DNA]</scope>
    <source>
        <strain evidence="1 2">19-DSS-EL-015</strain>
    </source>
</reference>
<dbReference type="EMBL" id="JBFCZG010000004">
    <property type="protein sequence ID" value="KAL3423837.1"/>
    <property type="molecule type" value="Genomic_DNA"/>
</dbReference>
<dbReference type="Proteomes" id="UP001629113">
    <property type="component" value="Unassembled WGS sequence"/>
</dbReference>
<comment type="caution">
    <text evidence="1">The sequence shown here is derived from an EMBL/GenBank/DDBJ whole genome shotgun (WGS) entry which is preliminary data.</text>
</comment>
<sequence>MRLTSVIHAIGQLGSIRKLVIVNIFAPRPLFISGASPCQRRPLSPSTQVHTESAPTTAEFRLCSSAPHVTFSDIFHLVRSTRLDPIATVTLSTKFDREQWPLWIAKVLAIFHGHLGT</sequence>
<keyword evidence="2" id="KW-1185">Reference proteome</keyword>
<evidence type="ECO:0000313" key="1">
    <source>
        <dbReference type="EMBL" id="KAL3423837.1"/>
    </source>
</evidence>
<organism evidence="1 2">
    <name type="scientific">Phlyctema vagabunda</name>
    <dbReference type="NCBI Taxonomy" id="108571"/>
    <lineage>
        <taxon>Eukaryota</taxon>
        <taxon>Fungi</taxon>
        <taxon>Dikarya</taxon>
        <taxon>Ascomycota</taxon>
        <taxon>Pezizomycotina</taxon>
        <taxon>Leotiomycetes</taxon>
        <taxon>Helotiales</taxon>
        <taxon>Dermateaceae</taxon>
        <taxon>Phlyctema</taxon>
    </lineage>
</organism>
<evidence type="ECO:0000313" key="2">
    <source>
        <dbReference type="Proteomes" id="UP001629113"/>
    </source>
</evidence>
<gene>
    <name evidence="1" type="ORF">PVAG01_05584</name>
</gene>
<protein>
    <submittedName>
        <fullName evidence="1">Uncharacterized protein</fullName>
    </submittedName>
</protein>
<proteinExistence type="predicted"/>
<name>A0ABR4PKG9_9HELO</name>